<keyword evidence="1" id="KW-0812">Transmembrane</keyword>
<evidence type="ECO:0000313" key="3">
    <source>
        <dbReference type="Proteomes" id="UP001445076"/>
    </source>
</evidence>
<comment type="caution">
    <text evidence="2">The sequence shown here is derived from an EMBL/GenBank/DDBJ whole genome shotgun (WGS) entry which is preliminary data.</text>
</comment>
<evidence type="ECO:0000313" key="2">
    <source>
        <dbReference type="EMBL" id="KAK8731248.1"/>
    </source>
</evidence>
<keyword evidence="1" id="KW-1133">Transmembrane helix</keyword>
<dbReference type="EMBL" id="JARKIK010000061">
    <property type="protein sequence ID" value="KAK8731248.1"/>
    <property type="molecule type" value="Genomic_DNA"/>
</dbReference>
<dbReference type="AlphaFoldDB" id="A0AAW0WGM1"/>
<dbReference type="EMBL" id="JARKIK010000061">
    <property type="protein sequence ID" value="KAK8731249.1"/>
    <property type="molecule type" value="Genomic_DNA"/>
</dbReference>
<dbReference type="Proteomes" id="UP001445076">
    <property type="component" value="Unassembled WGS sequence"/>
</dbReference>
<feature type="transmembrane region" description="Helical" evidence="1">
    <location>
        <begin position="43"/>
        <end position="64"/>
    </location>
</feature>
<protein>
    <submittedName>
        <fullName evidence="2">Uncharacterized protein</fullName>
    </submittedName>
</protein>
<accession>A0AAW0WGM1</accession>
<evidence type="ECO:0000256" key="1">
    <source>
        <dbReference type="SAM" id="Phobius"/>
    </source>
</evidence>
<organism evidence="2 3">
    <name type="scientific">Cherax quadricarinatus</name>
    <name type="common">Australian red claw crayfish</name>
    <dbReference type="NCBI Taxonomy" id="27406"/>
    <lineage>
        <taxon>Eukaryota</taxon>
        <taxon>Metazoa</taxon>
        <taxon>Ecdysozoa</taxon>
        <taxon>Arthropoda</taxon>
        <taxon>Crustacea</taxon>
        <taxon>Multicrustacea</taxon>
        <taxon>Malacostraca</taxon>
        <taxon>Eumalacostraca</taxon>
        <taxon>Eucarida</taxon>
        <taxon>Decapoda</taxon>
        <taxon>Pleocyemata</taxon>
        <taxon>Astacidea</taxon>
        <taxon>Parastacoidea</taxon>
        <taxon>Parastacidae</taxon>
        <taxon>Cherax</taxon>
    </lineage>
</organism>
<gene>
    <name evidence="2" type="ORF">OTU49_007507</name>
</gene>
<feature type="transmembrane region" description="Helical" evidence="1">
    <location>
        <begin position="12"/>
        <end position="37"/>
    </location>
</feature>
<reference evidence="2" key="2">
    <citation type="submission" date="2024-01" db="EMBL/GenBank/DDBJ databases">
        <authorList>
            <person name="He J."/>
            <person name="Wang M."/>
            <person name="Zheng J."/>
            <person name="Liu Z."/>
        </authorList>
    </citation>
    <scope>NUCLEOTIDE SEQUENCE</scope>
    <source>
        <strain evidence="2">ZL_2023a</strain>
        <tissue evidence="2">Muscle</tissue>
    </source>
</reference>
<reference evidence="2 3" key="1">
    <citation type="journal article" date="2024" name="BMC Genomics">
        <title>Genome assembly of redclaw crayfish (Cherax quadricarinatus) provides insights into its immune adaptation and hypoxia tolerance.</title>
        <authorList>
            <person name="Liu Z."/>
            <person name="Zheng J."/>
            <person name="Li H."/>
            <person name="Fang K."/>
            <person name="Wang S."/>
            <person name="He J."/>
            <person name="Zhou D."/>
            <person name="Weng S."/>
            <person name="Chi M."/>
            <person name="Gu Z."/>
            <person name="He J."/>
            <person name="Li F."/>
            <person name="Wang M."/>
        </authorList>
    </citation>
    <scope>NUCLEOTIDE SEQUENCE [LARGE SCALE GENOMIC DNA]</scope>
    <source>
        <strain evidence="2">ZL_2023a</strain>
    </source>
</reference>
<name>A0AAW0WGM1_CHEQU</name>
<proteinExistence type="predicted"/>
<keyword evidence="3" id="KW-1185">Reference proteome</keyword>
<sequence length="209" mass="22866">MFNMSERCGLPIDRCVLGTVLLLALSGITAGITMLYTQGNSQHVLLLISCSGVISILMVIGMFLSNTWASRHLPSPQVGAPPALDLPPTYRNTWRLQYFSKTPRNVWMEMENTGELKNNSLSRGELMDTSPDIITGHDGATTAASVYIISEGHLSGTTEHRASEFGEQTRSYTVPADVHNAQINSQRQNIGVTIDSDEGLPRFEDLELG</sequence>
<keyword evidence="1" id="KW-0472">Membrane</keyword>